<name>A0A380P456_STRGR</name>
<dbReference type="NCBIfam" id="TIGR02937">
    <property type="entry name" value="sigma70-ECF"/>
    <property type="match status" value="1"/>
</dbReference>
<dbReference type="InterPro" id="IPR007627">
    <property type="entry name" value="RNA_pol_sigma70_r2"/>
</dbReference>
<evidence type="ECO:0000259" key="8">
    <source>
        <dbReference type="Pfam" id="PF04545"/>
    </source>
</evidence>
<dbReference type="GeneID" id="95068827"/>
<dbReference type="PANTHER" id="PTHR43133">
    <property type="entry name" value="RNA POLYMERASE ECF-TYPE SIGMA FACTO"/>
    <property type="match status" value="1"/>
</dbReference>
<protein>
    <recommendedName>
        <fullName evidence="6">RNA polymerase sigma factor</fullName>
    </recommendedName>
</protein>
<evidence type="ECO:0000256" key="4">
    <source>
        <dbReference type="ARBA" id="ARBA00023125"/>
    </source>
</evidence>
<dbReference type="InterPro" id="IPR014284">
    <property type="entry name" value="RNA_pol_sigma-70_dom"/>
</dbReference>
<evidence type="ECO:0000256" key="5">
    <source>
        <dbReference type="ARBA" id="ARBA00023163"/>
    </source>
</evidence>
<dbReference type="InterPro" id="IPR007630">
    <property type="entry name" value="RNA_pol_sigma70_r4"/>
</dbReference>
<sequence>MTTTEATPLPPAGRGAPSAAVREAEIAAGIRAGDARCLALAYQRWGGLVQGLATRGLGDPLEAEDVTQQVFLAAWRGGAHYRPERGPIAAWLVGIARHKIADALASRTRRTALTAAAAGLPQGPDPAAQPETCLDRALLRAELARLPAPHRRVLWLAYFGELTQAEIAARTGLPLGTVKSHARRALHRLRASLEHAERE</sequence>
<keyword evidence="2 6" id="KW-0805">Transcription regulation</keyword>
<dbReference type="RefSeq" id="WP_100453439.1">
    <property type="nucleotide sequence ID" value="NZ_UHID01000007.1"/>
</dbReference>
<reference evidence="9 10" key="1">
    <citation type="submission" date="2018-06" db="EMBL/GenBank/DDBJ databases">
        <authorList>
            <consortium name="Pathogen Informatics"/>
            <person name="Doyle S."/>
        </authorList>
    </citation>
    <scope>NUCLEOTIDE SEQUENCE [LARGE SCALE GENOMIC DNA]</scope>
    <source>
        <strain evidence="9 10">NCTC7807</strain>
    </source>
</reference>
<gene>
    <name evidence="9" type="primary">sigK_5</name>
    <name evidence="9" type="ORF">NCTC7807_04055</name>
</gene>
<comment type="similarity">
    <text evidence="1 6">Belongs to the sigma-70 factor family. ECF subfamily.</text>
</comment>
<dbReference type="InterPro" id="IPR000838">
    <property type="entry name" value="RNA_pol_sigma70_ECF_CS"/>
</dbReference>
<dbReference type="Gene3D" id="1.10.10.10">
    <property type="entry name" value="Winged helix-like DNA-binding domain superfamily/Winged helix DNA-binding domain"/>
    <property type="match status" value="1"/>
</dbReference>
<dbReference type="Pfam" id="PF04542">
    <property type="entry name" value="Sigma70_r2"/>
    <property type="match status" value="1"/>
</dbReference>
<accession>A0A380P456</accession>
<dbReference type="Proteomes" id="UP000254150">
    <property type="component" value="Unassembled WGS sequence"/>
</dbReference>
<dbReference type="SUPFAM" id="SSF88946">
    <property type="entry name" value="Sigma2 domain of RNA polymerase sigma factors"/>
    <property type="match status" value="1"/>
</dbReference>
<proteinExistence type="inferred from homology"/>
<dbReference type="GO" id="GO:0016987">
    <property type="term" value="F:sigma factor activity"/>
    <property type="evidence" value="ECO:0007669"/>
    <property type="project" value="UniProtKB-KW"/>
</dbReference>
<keyword evidence="3 6" id="KW-0731">Sigma factor</keyword>
<evidence type="ECO:0000313" key="10">
    <source>
        <dbReference type="Proteomes" id="UP000254150"/>
    </source>
</evidence>
<feature type="domain" description="RNA polymerase sigma-70 region 4" evidence="8">
    <location>
        <begin position="143"/>
        <end position="191"/>
    </location>
</feature>
<evidence type="ECO:0000256" key="6">
    <source>
        <dbReference type="RuleBase" id="RU000716"/>
    </source>
</evidence>
<keyword evidence="5 6" id="KW-0804">Transcription</keyword>
<dbReference type="InterPro" id="IPR013324">
    <property type="entry name" value="RNA_pol_sigma_r3/r4-like"/>
</dbReference>
<dbReference type="GO" id="GO:0006352">
    <property type="term" value="P:DNA-templated transcription initiation"/>
    <property type="evidence" value="ECO:0007669"/>
    <property type="project" value="InterPro"/>
</dbReference>
<dbReference type="SUPFAM" id="SSF88659">
    <property type="entry name" value="Sigma3 and sigma4 domains of RNA polymerase sigma factors"/>
    <property type="match status" value="1"/>
</dbReference>
<dbReference type="GO" id="GO:0003677">
    <property type="term" value="F:DNA binding"/>
    <property type="evidence" value="ECO:0007669"/>
    <property type="project" value="UniProtKB-KW"/>
</dbReference>
<evidence type="ECO:0000313" key="9">
    <source>
        <dbReference type="EMBL" id="SUP59991.1"/>
    </source>
</evidence>
<dbReference type="PANTHER" id="PTHR43133:SF62">
    <property type="entry name" value="RNA POLYMERASE SIGMA FACTOR SIGZ"/>
    <property type="match status" value="1"/>
</dbReference>
<feature type="domain" description="RNA polymerase sigma-70 region 2" evidence="7">
    <location>
        <begin position="42"/>
        <end position="110"/>
    </location>
</feature>
<dbReference type="PROSITE" id="PS01063">
    <property type="entry name" value="SIGMA70_ECF"/>
    <property type="match status" value="1"/>
</dbReference>
<keyword evidence="4 6" id="KW-0238">DNA-binding</keyword>
<dbReference type="Pfam" id="PF04545">
    <property type="entry name" value="Sigma70_r4"/>
    <property type="match status" value="1"/>
</dbReference>
<dbReference type="InterPro" id="IPR036388">
    <property type="entry name" value="WH-like_DNA-bd_sf"/>
</dbReference>
<evidence type="ECO:0000259" key="7">
    <source>
        <dbReference type="Pfam" id="PF04542"/>
    </source>
</evidence>
<dbReference type="InterPro" id="IPR013325">
    <property type="entry name" value="RNA_pol_sigma_r2"/>
</dbReference>
<evidence type="ECO:0000256" key="3">
    <source>
        <dbReference type="ARBA" id="ARBA00023082"/>
    </source>
</evidence>
<dbReference type="Gene3D" id="1.10.1740.10">
    <property type="match status" value="1"/>
</dbReference>
<dbReference type="EMBL" id="UHID01000007">
    <property type="protein sequence ID" value="SUP59991.1"/>
    <property type="molecule type" value="Genomic_DNA"/>
</dbReference>
<dbReference type="CDD" id="cd06171">
    <property type="entry name" value="Sigma70_r4"/>
    <property type="match status" value="1"/>
</dbReference>
<organism evidence="9 10">
    <name type="scientific">Streptomyces griseus</name>
    <dbReference type="NCBI Taxonomy" id="1911"/>
    <lineage>
        <taxon>Bacteria</taxon>
        <taxon>Bacillati</taxon>
        <taxon>Actinomycetota</taxon>
        <taxon>Actinomycetes</taxon>
        <taxon>Kitasatosporales</taxon>
        <taxon>Streptomycetaceae</taxon>
        <taxon>Streptomyces</taxon>
    </lineage>
</organism>
<evidence type="ECO:0000256" key="2">
    <source>
        <dbReference type="ARBA" id="ARBA00023015"/>
    </source>
</evidence>
<dbReference type="InterPro" id="IPR039425">
    <property type="entry name" value="RNA_pol_sigma-70-like"/>
</dbReference>
<evidence type="ECO:0000256" key="1">
    <source>
        <dbReference type="ARBA" id="ARBA00010641"/>
    </source>
</evidence>
<dbReference type="AlphaFoldDB" id="A0A380P456"/>